<reference evidence="2 3" key="1">
    <citation type="submission" date="2024-09" db="EMBL/GenBank/DDBJ databases">
        <authorList>
            <person name="Sun Q."/>
            <person name="Mori K."/>
        </authorList>
    </citation>
    <scope>NUCLEOTIDE SEQUENCE [LARGE SCALE GENOMIC DNA]</scope>
    <source>
        <strain evidence="2 3">JCM 11411</strain>
    </source>
</reference>
<dbReference type="Proteomes" id="UP001589587">
    <property type="component" value="Unassembled WGS sequence"/>
</dbReference>
<comment type="caution">
    <text evidence="2">The sequence shown here is derived from an EMBL/GenBank/DDBJ whole genome shotgun (WGS) entry which is preliminary data.</text>
</comment>
<evidence type="ECO:0000313" key="3">
    <source>
        <dbReference type="Proteomes" id="UP001589587"/>
    </source>
</evidence>
<keyword evidence="3" id="KW-1185">Reference proteome</keyword>
<dbReference type="RefSeq" id="WP_243580661.1">
    <property type="nucleotide sequence ID" value="NZ_JBHMAS010000071.1"/>
</dbReference>
<feature type="domain" description="AB hydrolase-1" evidence="1">
    <location>
        <begin position="54"/>
        <end position="292"/>
    </location>
</feature>
<evidence type="ECO:0000259" key="1">
    <source>
        <dbReference type="Pfam" id="PF00561"/>
    </source>
</evidence>
<accession>A0ABV5XM93</accession>
<evidence type="ECO:0000313" key="2">
    <source>
        <dbReference type="EMBL" id="MFB9783612.1"/>
    </source>
</evidence>
<dbReference type="Gene3D" id="3.40.50.1820">
    <property type="entry name" value="alpha/beta hydrolase"/>
    <property type="match status" value="1"/>
</dbReference>
<dbReference type="PANTHER" id="PTHR46438">
    <property type="entry name" value="ALPHA/BETA-HYDROLASES SUPERFAMILY PROTEIN"/>
    <property type="match status" value="1"/>
</dbReference>
<dbReference type="Pfam" id="PF00561">
    <property type="entry name" value="Abhydrolase_1"/>
    <property type="match status" value="1"/>
</dbReference>
<dbReference type="InterPro" id="IPR029058">
    <property type="entry name" value="AB_hydrolase_fold"/>
</dbReference>
<keyword evidence="2" id="KW-0378">Hydrolase</keyword>
<sequence>MLLKSDNQFQSSTKGNGIMSIATEKVSVTAESASRTIQTSRYKIHYYEAGAGHPVILLHGSGPGATGWSNFRPNIEPLSRRFHVHAVDMPGWGESETQNDTIGRDHPADVIALMDELGIEQAALVGNSMGGMTSVATAVRFPERVSHLVSMGAPAPGLDLFSPGGGFSEGLKVLFHAYREPTPENMKRLVQIMCFDQSMATDELAGLRSAAALAHTEHLDSWNTLWDSPQPPNPYFGLLPELEKLTVPTLALHGRDDRVVSFEHSLRFLAAVPTSRAHIINRCGHWLQIEHADEFNRIITDFVTNN</sequence>
<proteinExistence type="predicted"/>
<dbReference type="EMBL" id="JBHMAS010000071">
    <property type="protein sequence ID" value="MFB9783612.1"/>
    <property type="molecule type" value="Genomic_DNA"/>
</dbReference>
<protein>
    <submittedName>
        <fullName evidence="2">Alpha/beta fold hydrolase</fullName>
    </submittedName>
</protein>
<dbReference type="GO" id="GO:0016787">
    <property type="term" value="F:hydrolase activity"/>
    <property type="evidence" value="ECO:0007669"/>
    <property type="project" value="UniProtKB-KW"/>
</dbReference>
<dbReference type="PRINTS" id="PR00111">
    <property type="entry name" value="ABHYDROLASE"/>
</dbReference>
<dbReference type="InterPro" id="IPR000639">
    <property type="entry name" value="Epox_hydrolase-like"/>
</dbReference>
<organism evidence="2 3">
    <name type="scientific">Rhodococcus baikonurensis</name>
    <dbReference type="NCBI Taxonomy" id="172041"/>
    <lineage>
        <taxon>Bacteria</taxon>
        <taxon>Bacillati</taxon>
        <taxon>Actinomycetota</taxon>
        <taxon>Actinomycetes</taxon>
        <taxon>Mycobacteriales</taxon>
        <taxon>Nocardiaceae</taxon>
        <taxon>Rhodococcus</taxon>
        <taxon>Rhodococcus erythropolis group</taxon>
    </lineage>
</organism>
<dbReference type="PANTHER" id="PTHR46438:SF11">
    <property type="entry name" value="LIPASE-RELATED"/>
    <property type="match status" value="1"/>
</dbReference>
<name>A0ABV5XM93_9NOCA</name>
<dbReference type="PRINTS" id="PR00412">
    <property type="entry name" value="EPOXHYDRLASE"/>
</dbReference>
<dbReference type="InterPro" id="IPR000073">
    <property type="entry name" value="AB_hydrolase_1"/>
</dbReference>
<gene>
    <name evidence="2" type="ORF">ACFFQ6_28315</name>
</gene>
<dbReference type="SUPFAM" id="SSF53474">
    <property type="entry name" value="alpha/beta-Hydrolases"/>
    <property type="match status" value="1"/>
</dbReference>